<proteinExistence type="inferred from homology"/>
<dbReference type="GO" id="GO:0006508">
    <property type="term" value="P:proteolysis"/>
    <property type="evidence" value="ECO:0007669"/>
    <property type="project" value="InterPro"/>
</dbReference>
<dbReference type="PRINTS" id="PR00376">
    <property type="entry name" value="IL1BCENZYME"/>
</dbReference>
<evidence type="ECO:0000256" key="1">
    <source>
        <dbReference type="ARBA" id="ARBA00010134"/>
    </source>
</evidence>
<dbReference type="GO" id="GO:0006915">
    <property type="term" value="P:apoptotic process"/>
    <property type="evidence" value="ECO:0007669"/>
    <property type="project" value="UniProtKB-KW"/>
</dbReference>
<comment type="similarity">
    <text evidence="1">Belongs to the peptidase C14A family.</text>
</comment>
<dbReference type="InterPro" id="IPR029030">
    <property type="entry name" value="Caspase-like_dom_sf"/>
</dbReference>
<dbReference type="Gene3D" id="3.40.50.1460">
    <property type="match status" value="1"/>
</dbReference>
<dbReference type="InterPro" id="IPR033139">
    <property type="entry name" value="Caspase_cys_AS"/>
</dbReference>
<dbReference type="AlphaFoldDB" id="A0A4Y2B8E4"/>
<sequence>MKNSDGEATIDDVSRVILFTTTIYIIMATSAVEVDAIPAVEVDTIPAVEVDAIPLTLNVDTSQPVHKLNPILNNLTTADYRSIFFLLIDVKLKKEDFLFWVRQERNFLRNKFLNIYYEFCCKDALLIEIFGTMQKYDLLKFLGTCRHIFEKDKDTFTQLSSLWKFLYAVCEQLADGEVDYLKENLFPEDKNINVCCAEELICQAFLKGKLEEKNWKSKLEDIFKSSHPDCSKFITSYKGSKLSYYPLRRPTKTAPCGIAVIMNHVKFDGTFQARPESNSDANALKKLWENFGFKTEIHTDLTAEEVNQVFVKLSKENHSNYDAFVTCYLSHGDEGIVITKDGKPIRLTDLVDLIANGCETLVGKPKLFFVQACQGRGIQTAFTPTKIDAVQGKNNFVVVDGGHLLHKVVWHQNMNFGDIAKSYLTYLQTHYGSNVAVVFDGYPSDVNGKSTKVQNAFDEKTYIHHMRLSSMKPHVQKFLKNNF</sequence>
<name>A0A4Y2B8E4_ARAVE</name>
<reference evidence="4 5" key="1">
    <citation type="journal article" date="2019" name="Sci. Rep.">
        <title>Orb-weaving spider Araneus ventricosus genome elucidates the spidroin gene catalogue.</title>
        <authorList>
            <person name="Kono N."/>
            <person name="Nakamura H."/>
            <person name="Ohtoshi R."/>
            <person name="Moran D.A.P."/>
            <person name="Shinohara A."/>
            <person name="Yoshida Y."/>
            <person name="Fujiwara M."/>
            <person name="Mori M."/>
            <person name="Tomita M."/>
            <person name="Arakawa K."/>
        </authorList>
    </citation>
    <scope>NUCLEOTIDE SEQUENCE [LARGE SCALE GENOMIC DNA]</scope>
</reference>
<dbReference type="InterPro" id="IPR011600">
    <property type="entry name" value="Pept_C14_caspase"/>
</dbReference>
<keyword evidence="2" id="KW-0053">Apoptosis</keyword>
<dbReference type="InterPro" id="IPR001309">
    <property type="entry name" value="Pept_C14_p20"/>
</dbReference>
<comment type="caution">
    <text evidence="4">The sequence shown here is derived from an EMBL/GenBank/DDBJ whole genome shotgun (WGS) entry which is preliminary data.</text>
</comment>
<dbReference type="Proteomes" id="UP000499080">
    <property type="component" value="Unassembled WGS sequence"/>
</dbReference>
<dbReference type="SUPFAM" id="SSF52129">
    <property type="entry name" value="Caspase-like"/>
    <property type="match status" value="1"/>
</dbReference>
<dbReference type="SMART" id="SM00115">
    <property type="entry name" value="CASc"/>
    <property type="match status" value="1"/>
</dbReference>
<accession>A0A4Y2B8E4</accession>
<dbReference type="PROSITE" id="PS50208">
    <property type="entry name" value="CASPASE_P20"/>
    <property type="match status" value="1"/>
</dbReference>
<evidence type="ECO:0000313" key="4">
    <source>
        <dbReference type="EMBL" id="GBL87556.1"/>
    </source>
</evidence>
<dbReference type="OrthoDB" id="6116485at2759"/>
<gene>
    <name evidence="4" type="primary">Casp7_1</name>
    <name evidence="4" type="ORF">AVEN_165166_1</name>
</gene>
<dbReference type="GO" id="GO:0004197">
    <property type="term" value="F:cysteine-type endopeptidase activity"/>
    <property type="evidence" value="ECO:0007669"/>
    <property type="project" value="InterPro"/>
</dbReference>
<evidence type="ECO:0000313" key="5">
    <source>
        <dbReference type="Proteomes" id="UP000499080"/>
    </source>
</evidence>
<dbReference type="PANTHER" id="PTHR48169:SF7">
    <property type="entry name" value="CASPASE 10"/>
    <property type="match status" value="1"/>
</dbReference>
<dbReference type="GO" id="GO:0005737">
    <property type="term" value="C:cytoplasm"/>
    <property type="evidence" value="ECO:0007669"/>
    <property type="project" value="UniProtKB-ARBA"/>
</dbReference>
<dbReference type="InterPro" id="IPR015917">
    <property type="entry name" value="Pept_C14A"/>
</dbReference>
<dbReference type="PANTHER" id="PTHR48169">
    <property type="entry name" value="DED DOMAIN-CONTAINING PROTEIN"/>
    <property type="match status" value="1"/>
</dbReference>
<dbReference type="GO" id="GO:0043067">
    <property type="term" value="P:regulation of programmed cell death"/>
    <property type="evidence" value="ECO:0007669"/>
    <property type="project" value="UniProtKB-ARBA"/>
</dbReference>
<keyword evidence="5" id="KW-1185">Reference proteome</keyword>
<organism evidence="4 5">
    <name type="scientific">Araneus ventricosus</name>
    <name type="common">Orbweaver spider</name>
    <name type="synonym">Epeira ventricosa</name>
    <dbReference type="NCBI Taxonomy" id="182803"/>
    <lineage>
        <taxon>Eukaryota</taxon>
        <taxon>Metazoa</taxon>
        <taxon>Ecdysozoa</taxon>
        <taxon>Arthropoda</taxon>
        <taxon>Chelicerata</taxon>
        <taxon>Arachnida</taxon>
        <taxon>Araneae</taxon>
        <taxon>Araneomorphae</taxon>
        <taxon>Entelegynae</taxon>
        <taxon>Araneoidea</taxon>
        <taxon>Araneidae</taxon>
        <taxon>Araneus</taxon>
    </lineage>
</organism>
<evidence type="ECO:0000256" key="2">
    <source>
        <dbReference type="ARBA" id="ARBA00022703"/>
    </source>
</evidence>
<dbReference type="EMBL" id="BGPR01000054">
    <property type="protein sequence ID" value="GBL87556.1"/>
    <property type="molecule type" value="Genomic_DNA"/>
</dbReference>
<evidence type="ECO:0000259" key="3">
    <source>
        <dbReference type="PROSITE" id="PS50208"/>
    </source>
</evidence>
<feature type="domain" description="Caspase family p20" evidence="3">
    <location>
        <begin position="255"/>
        <end position="377"/>
    </location>
</feature>
<protein>
    <submittedName>
        <fullName evidence="4">Caspase-7</fullName>
    </submittedName>
</protein>
<dbReference type="Pfam" id="PF00656">
    <property type="entry name" value="Peptidase_C14"/>
    <property type="match status" value="1"/>
</dbReference>
<dbReference type="PROSITE" id="PS01122">
    <property type="entry name" value="CASPASE_CYS"/>
    <property type="match status" value="1"/>
</dbReference>